<evidence type="ECO:0000313" key="1">
    <source>
        <dbReference type="EMBL" id="GGK84124.1"/>
    </source>
</evidence>
<accession>A0A917R2U4</accession>
<reference evidence="1" key="2">
    <citation type="submission" date="2020-09" db="EMBL/GenBank/DDBJ databases">
        <authorList>
            <person name="Sun Q."/>
            <person name="Ohkuma M."/>
        </authorList>
    </citation>
    <scope>NUCLEOTIDE SEQUENCE</scope>
    <source>
        <strain evidence="1">JCM 3035</strain>
    </source>
</reference>
<reference evidence="1" key="1">
    <citation type="journal article" date="2014" name="Int. J. Syst. Evol. Microbiol.">
        <title>Complete genome sequence of Corynebacterium casei LMG S-19264T (=DSM 44701T), isolated from a smear-ripened cheese.</title>
        <authorList>
            <consortium name="US DOE Joint Genome Institute (JGI-PGF)"/>
            <person name="Walter F."/>
            <person name="Albersmeier A."/>
            <person name="Kalinowski J."/>
            <person name="Ruckert C."/>
        </authorList>
    </citation>
    <scope>NUCLEOTIDE SEQUENCE</scope>
    <source>
        <strain evidence="1">JCM 3035</strain>
    </source>
</reference>
<evidence type="ECO:0000313" key="2">
    <source>
        <dbReference type="Proteomes" id="UP000637788"/>
    </source>
</evidence>
<sequence length="57" mass="6229">MNLLVMTLPPDSADGAQSMPPVRQIRDLPGSAEEFETFARDVRHPLVGELSARVGPR</sequence>
<dbReference type="EMBL" id="BMPQ01000014">
    <property type="protein sequence ID" value="GGK84124.1"/>
    <property type="molecule type" value="Genomic_DNA"/>
</dbReference>
<comment type="caution">
    <text evidence="1">The sequence shown here is derived from an EMBL/GenBank/DDBJ whole genome shotgun (WGS) entry which is preliminary data.</text>
</comment>
<dbReference type="Proteomes" id="UP000637788">
    <property type="component" value="Unassembled WGS sequence"/>
</dbReference>
<proteinExistence type="predicted"/>
<gene>
    <name evidence="1" type="ORF">GCM10010094_51600</name>
</gene>
<protein>
    <submittedName>
        <fullName evidence="1">Uncharacterized protein</fullName>
    </submittedName>
</protein>
<name>A0A917R2U4_9ACTN</name>
<keyword evidence="2" id="KW-1185">Reference proteome</keyword>
<dbReference type="AlphaFoldDB" id="A0A917R2U4"/>
<organism evidence="1 2">
    <name type="scientific">Streptomyces flaveus</name>
    <dbReference type="NCBI Taxonomy" id="66370"/>
    <lineage>
        <taxon>Bacteria</taxon>
        <taxon>Bacillati</taxon>
        <taxon>Actinomycetota</taxon>
        <taxon>Actinomycetes</taxon>
        <taxon>Kitasatosporales</taxon>
        <taxon>Streptomycetaceae</taxon>
        <taxon>Streptomyces</taxon>
        <taxon>Streptomyces aurantiacus group</taxon>
    </lineage>
</organism>